<dbReference type="Pfam" id="PF06283">
    <property type="entry name" value="ThuA"/>
    <property type="match status" value="1"/>
</dbReference>
<dbReference type="InterPro" id="IPR029010">
    <property type="entry name" value="ThuA-like"/>
</dbReference>
<proteinExistence type="predicted"/>
<name>A0ABW7YTS7_9ACTN</name>
<comment type="caution">
    <text evidence="2">The sequence shown here is derived from an EMBL/GenBank/DDBJ whole genome shotgun (WGS) entry which is preliminary data.</text>
</comment>
<dbReference type="SUPFAM" id="SSF52317">
    <property type="entry name" value="Class I glutamine amidotransferase-like"/>
    <property type="match status" value="1"/>
</dbReference>
<keyword evidence="3" id="KW-1185">Reference proteome</keyword>
<organism evidence="2 3">
    <name type="scientific">Nonomuraea typhae</name>
    <dbReference type="NCBI Taxonomy" id="2603600"/>
    <lineage>
        <taxon>Bacteria</taxon>
        <taxon>Bacillati</taxon>
        <taxon>Actinomycetota</taxon>
        <taxon>Actinomycetes</taxon>
        <taxon>Streptosporangiales</taxon>
        <taxon>Streptosporangiaceae</taxon>
        <taxon>Nonomuraea</taxon>
    </lineage>
</organism>
<dbReference type="EMBL" id="JBITGY010000003">
    <property type="protein sequence ID" value="MFI6498663.1"/>
    <property type="molecule type" value="Genomic_DNA"/>
</dbReference>
<sequence length="224" mass="25144">MARNLILSGGLYHDFDATSAALAEVLAEVGVESEITEDIAGALREPPEVQLITVNALRWRMDLDRFADQRAQWRFELPAQARTTLLDHLDRGGGLLAMHAAAICFDDWQGWPRVLGGCWSWPKSHHPPLGWTGVRVVGDHPIVSGLRDFDLVDEVYSDLDVLPDVRPLATSNGQPLVWARPVRRGRVVYDALGHDTRSYDNEVHRTLLRRAALWLLKRPVGFSE</sequence>
<evidence type="ECO:0000313" key="3">
    <source>
        <dbReference type="Proteomes" id="UP001612741"/>
    </source>
</evidence>
<protein>
    <submittedName>
        <fullName evidence="2">ThuA domain-containing protein</fullName>
    </submittedName>
</protein>
<reference evidence="2 3" key="1">
    <citation type="submission" date="2024-10" db="EMBL/GenBank/DDBJ databases">
        <title>The Natural Products Discovery Center: Release of the First 8490 Sequenced Strains for Exploring Actinobacteria Biosynthetic Diversity.</title>
        <authorList>
            <person name="Kalkreuter E."/>
            <person name="Kautsar S.A."/>
            <person name="Yang D."/>
            <person name="Bader C.D."/>
            <person name="Teijaro C.N."/>
            <person name="Fluegel L."/>
            <person name="Davis C.M."/>
            <person name="Simpson J.R."/>
            <person name="Lauterbach L."/>
            <person name="Steele A.D."/>
            <person name="Gui C."/>
            <person name="Meng S."/>
            <person name="Li G."/>
            <person name="Viehrig K."/>
            <person name="Ye F."/>
            <person name="Su P."/>
            <person name="Kiefer A.F."/>
            <person name="Nichols A."/>
            <person name="Cepeda A.J."/>
            <person name="Yan W."/>
            <person name="Fan B."/>
            <person name="Jiang Y."/>
            <person name="Adhikari A."/>
            <person name="Zheng C.-J."/>
            <person name="Schuster L."/>
            <person name="Cowan T.M."/>
            <person name="Smanski M.J."/>
            <person name="Chevrette M.G."/>
            <person name="De Carvalho L.P.S."/>
            <person name="Shen B."/>
        </authorList>
    </citation>
    <scope>NUCLEOTIDE SEQUENCE [LARGE SCALE GENOMIC DNA]</scope>
    <source>
        <strain evidence="2 3">NPDC050545</strain>
    </source>
</reference>
<dbReference type="Gene3D" id="3.40.50.880">
    <property type="match status" value="1"/>
</dbReference>
<dbReference type="InterPro" id="IPR029062">
    <property type="entry name" value="Class_I_gatase-like"/>
</dbReference>
<accession>A0ABW7YTS7</accession>
<dbReference type="Proteomes" id="UP001612741">
    <property type="component" value="Unassembled WGS sequence"/>
</dbReference>
<gene>
    <name evidence="2" type="ORF">ACIBG2_14830</name>
</gene>
<feature type="domain" description="ThuA-like" evidence="1">
    <location>
        <begin position="5"/>
        <end position="214"/>
    </location>
</feature>
<dbReference type="RefSeq" id="WP_397081890.1">
    <property type="nucleotide sequence ID" value="NZ_JBITGY010000003.1"/>
</dbReference>
<evidence type="ECO:0000259" key="1">
    <source>
        <dbReference type="Pfam" id="PF06283"/>
    </source>
</evidence>
<evidence type="ECO:0000313" key="2">
    <source>
        <dbReference type="EMBL" id="MFI6498663.1"/>
    </source>
</evidence>